<keyword evidence="6" id="KW-0411">Iron-sulfur</keyword>
<evidence type="ECO:0000256" key="2">
    <source>
        <dbReference type="ARBA" id="ARBA00022485"/>
    </source>
</evidence>
<dbReference type="PANTHER" id="PTHR30352">
    <property type="entry name" value="PYRUVATE FORMATE-LYASE-ACTIVATING ENZYME"/>
    <property type="match status" value="1"/>
</dbReference>
<sequence>MNYGAIKDCDIANGVGVRISLFVSGCTHCCEDCFQPETWDFSYGDEFTDDTMDKIIGMLDKEYIDGLSILGGEPMEPENQKSVLELILRVREELPDKNIWIYSGYQFDADMLNGKLRECHSTRRILENIDVLVDGEFEKDKKNIRLKFRGSENQRIIDVKKSLNTNQVVLIPELMKMR</sequence>
<reference evidence="8 9" key="1">
    <citation type="submission" date="2016-10" db="EMBL/GenBank/DDBJ databases">
        <authorList>
            <person name="de Groot N.N."/>
        </authorList>
    </citation>
    <scope>NUCLEOTIDE SEQUENCE [LARGE SCALE GENOMIC DNA]</scope>
    <source>
        <strain evidence="8 9">DSM 3217</strain>
    </source>
</reference>
<dbReference type="GO" id="GO:0051539">
    <property type="term" value="F:4 iron, 4 sulfur cluster binding"/>
    <property type="evidence" value="ECO:0007669"/>
    <property type="project" value="UniProtKB-KW"/>
</dbReference>
<dbReference type="RefSeq" id="WP_090174054.1">
    <property type="nucleotide sequence ID" value="NZ_FMXR01000013.1"/>
</dbReference>
<dbReference type="InterPro" id="IPR007197">
    <property type="entry name" value="rSAM"/>
</dbReference>
<dbReference type="Pfam" id="PF13353">
    <property type="entry name" value="Fer4_12"/>
    <property type="match status" value="1"/>
</dbReference>
<evidence type="ECO:0000256" key="7">
    <source>
        <dbReference type="PIRNR" id="PIRNR000368"/>
    </source>
</evidence>
<dbReference type="SFLD" id="SFLDG01066">
    <property type="entry name" value="organic_radical-activating_enz"/>
    <property type="match status" value="1"/>
</dbReference>
<dbReference type="NCBIfam" id="TIGR02491">
    <property type="entry name" value="NrdG"/>
    <property type="match status" value="1"/>
</dbReference>
<dbReference type="Proteomes" id="UP000199228">
    <property type="component" value="Unassembled WGS sequence"/>
</dbReference>
<evidence type="ECO:0000256" key="1">
    <source>
        <dbReference type="ARBA" id="ARBA00001966"/>
    </source>
</evidence>
<dbReference type="InterPro" id="IPR058240">
    <property type="entry name" value="rSAM_sf"/>
</dbReference>
<dbReference type="PANTHER" id="PTHR30352:SF2">
    <property type="entry name" value="ANAEROBIC RIBONUCLEOSIDE-TRIPHOSPHATE REDUCTASE-ACTIVATING PROTEIN"/>
    <property type="match status" value="1"/>
</dbReference>
<keyword evidence="2" id="KW-0004">4Fe-4S</keyword>
<dbReference type="Gene3D" id="3.20.20.70">
    <property type="entry name" value="Aldolase class I"/>
    <property type="match status" value="1"/>
</dbReference>
<dbReference type="EMBL" id="FMXR01000013">
    <property type="protein sequence ID" value="SDB24687.1"/>
    <property type="molecule type" value="Genomic_DNA"/>
</dbReference>
<dbReference type="GO" id="GO:0046872">
    <property type="term" value="F:metal ion binding"/>
    <property type="evidence" value="ECO:0007669"/>
    <property type="project" value="UniProtKB-KW"/>
</dbReference>
<comment type="similarity">
    <text evidence="7">Belongs to the organic radical-activating enzymes family.</text>
</comment>
<evidence type="ECO:0000313" key="9">
    <source>
        <dbReference type="Proteomes" id="UP000199228"/>
    </source>
</evidence>
<dbReference type="PIRSF" id="PIRSF000368">
    <property type="entry name" value="NrdG"/>
    <property type="match status" value="1"/>
</dbReference>
<comment type="cofactor">
    <cofactor evidence="1">
        <name>[4Fe-4S] cluster</name>
        <dbReference type="ChEBI" id="CHEBI:49883"/>
    </cofactor>
</comment>
<dbReference type="SFLD" id="SFLDF00299">
    <property type="entry name" value="anaerobic_ribonucleoside-triph"/>
    <property type="match status" value="1"/>
</dbReference>
<comment type="function">
    <text evidence="7">Activation of anaerobic ribonucleoside-triphosphate reductase under anaerobic conditions by generation of an organic free radical, using S-adenosylmethionine and reduced flavodoxin as cosubstrates to produce 5'-deoxy-adenosine.</text>
</comment>
<dbReference type="GO" id="GO:0043365">
    <property type="term" value="F:[formate-C-acetyltransferase]-activating enzyme activity"/>
    <property type="evidence" value="ECO:0007669"/>
    <property type="project" value="InterPro"/>
</dbReference>
<evidence type="ECO:0000256" key="4">
    <source>
        <dbReference type="ARBA" id="ARBA00022723"/>
    </source>
</evidence>
<dbReference type="SUPFAM" id="SSF102114">
    <property type="entry name" value="Radical SAM enzymes"/>
    <property type="match status" value="1"/>
</dbReference>
<keyword evidence="9" id="KW-1185">Reference proteome</keyword>
<dbReference type="EC" id="1.97.1.-" evidence="7"/>
<keyword evidence="7" id="KW-0560">Oxidoreductase</keyword>
<dbReference type="GO" id="GO:0004748">
    <property type="term" value="F:ribonucleoside-diphosphate reductase activity, thioredoxin disulfide as acceptor"/>
    <property type="evidence" value="ECO:0007669"/>
    <property type="project" value="TreeGrafter"/>
</dbReference>
<keyword evidence="5" id="KW-0408">Iron</keyword>
<evidence type="ECO:0000256" key="5">
    <source>
        <dbReference type="ARBA" id="ARBA00023004"/>
    </source>
</evidence>
<evidence type="ECO:0000256" key="6">
    <source>
        <dbReference type="ARBA" id="ARBA00023014"/>
    </source>
</evidence>
<proteinExistence type="inferred from homology"/>
<evidence type="ECO:0000256" key="3">
    <source>
        <dbReference type="ARBA" id="ARBA00022691"/>
    </source>
</evidence>
<accession>A0A1G6BVV2</accession>
<dbReference type="OrthoDB" id="9782387at2"/>
<name>A0A1G6BVV2_EUBOX</name>
<gene>
    <name evidence="8" type="ORF">SAMN02910417_01822</name>
</gene>
<protein>
    <recommendedName>
        <fullName evidence="7">Anaerobic ribonucleoside-triphosphate reductase-activating protein</fullName>
        <ecNumber evidence="7">1.97.1.-</ecNumber>
    </recommendedName>
</protein>
<evidence type="ECO:0000313" key="8">
    <source>
        <dbReference type="EMBL" id="SDB24687.1"/>
    </source>
</evidence>
<dbReference type="AlphaFoldDB" id="A0A1G6BVV2"/>
<keyword evidence="3" id="KW-0949">S-adenosyl-L-methionine</keyword>
<dbReference type="InterPro" id="IPR012837">
    <property type="entry name" value="NrdG"/>
</dbReference>
<organism evidence="8 9">
    <name type="scientific">Eubacterium oxidoreducens</name>
    <dbReference type="NCBI Taxonomy" id="1732"/>
    <lineage>
        <taxon>Bacteria</taxon>
        <taxon>Bacillati</taxon>
        <taxon>Bacillota</taxon>
        <taxon>Clostridia</taxon>
        <taxon>Eubacteriales</taxon>
        <taxon>Eubacteriaceae</taxon>
        <taxon>Eubacterium</taxon>
    </lineage>
</organism>
<keyword evidence="4" id="KW-0479">Metal-binding</keyword>
<dbReference type="SFLD" id="SFLDG01063">
    <property type="entry name" value="activating_enzymes__group_1"/>
    <property type="match status" value="1"/>
</dbReference>
<dbReference type="SFLD" id="SFLDS00029">
    <property type="entry name" value="Radical_SAM"/>
    <property type="match status" value="1"/>
</dbReference>
<dbReference type="InterPro" id="IPR034457">
    <property type="entry name" value="Organic_radical-activating"/>
</dbReference>
<dbReference type="InterPro" id="IPR013785">
    <property type="entry name" value="Aldolase_TIM"/>
</dbReference>
<dbReference type="STRING" id="1732.SAMN02910417_01822"/>